<dbReference type="CDD" id="cd00167">
    <property type="entry name" value="SANT"/>
    <property type="match status" value="1"/>
</dbReference>
<dbReference type="PROSITE" id="PS51293">
    <property type="entry name" value="SANT"/>
    <property type="match status" value="1"/>
</dbReference>
<dbReference type="InterPro" id="IPR001005">
    <property type="entry name" value="SANT/Myb"/>
</dbReference>
<keyword evidence="3" id="KW-0863">Zinc-finger</keyword>
<dbReference type="GO" id="GO:0070461">
    <property type="term" value="C:SAGA-type complex"/>
    <property type="evidence" value="ECO:0007669"/>
    <property type="project" value="UniProtKB-ARBA"/>
</dbReference>
<dbReference type="Proteomes" id="UP000054047">
    <property type="component" value="Unassembled WGS sequence"/>
</dbReference>
<protein>
    <submittedName>
        <fullName evidence="7">Myb-like DNA-binding domain protein</fullName>
    </submittedName>
</protein>
<dbReference type="PANTHER" id="PTHR12374">
    <property type="entry name" value="TRANSCRIPTIONAL ADAPTOR 2 ADA2 -RELATED"/>
    <property type="match status" value="1"/>
</dbReference>
<dbReference type="GO" id="GO:0006338">
    <property type="term" value="P:chromatin remodeling"/>
    <property type="evidence" value="ECO:0007669"/>
    <property type="project" value="TreeGrafter"/>
</dbReference>
<dbReference type="GO" id="GO:0003677">
    <property type="term" value="F:DNA binding"/>
    <property type="evidence" value="ECO:0007669"/>
    <property type="project" value="UniProtKB-KW"/>
</dbReference>
<evidence type="ECO:0000256" key="2">
    <source>
        <dbReference type="ARBA" id="ARBA00022723"/>
    </source>
</evidence>
<dbReference type="GO" id="GO:0003682">
    <property type="term" value="F:chromatin binding"/>
    <property type="evidence" value="ECO:0007669"/>
    <property type="project" value="TreeGrafter"/>
</dbReference>
<dbReference type="AlphaFoldDB" id="A0A0C2BF29"/>
<dbReference type="GO" id="GO:0008270">
    <property type="term" value="F:zinc ion binding"/>
    <property type="evidence" value="ECO:0007669"/>
    <property type="project" value="UniProtKB-KW"/>
</dbReference>
<dbReference type="GO" id="GO:0003713">
    <property type="term" value="F:transcription coactivator activity"/>
    <property type="evidence" value="ECO:0007669"/>
    <property type="project" value="TreeGrafter"/>
</dbReference>
<dbReference type="Pfam" id="PF25299">
    <property type="entry name" value="ZZ_ADA2"/>
    <property type="match status" value="1"/>
</dbReference>
<gene>
    <name evidence="7" type="ORF">ANCDUO_27684</name>
</gene>
<keyword evidence="4" id="KW-0862">Zinc</keyword>
<evidence type="ECO:0000313" key="7">
    <source>
        <dbReference type="EMBL" id="KIH42333.1"/>
    </source>
</evidence>
<evidence type="ECO:0000259" key="5">
    <source>
        <dbReference type="PROSITE" id="PS50090"/>
    </source>
</evidence>
<comment type="subcellular location">
    <subcellularLocation>
        <location evidence="1">Nucleus</location>
    </subcellularLocation>
</comment>
<name>A0A0C2BF29_9BILA</name>
<dbReference type="PANTHER" id="PTHR12374:SF63">
    <property type="entry name" value="TRANSCRIPTIONAL ADAPTER 2-BETA"/>
    <property type="match status" value="1"/>
</dbReference>
<reference evidence="7 8" key="1">
    <citation type="submission" date="2013-12" db="EMBL/GenBank/DDBJ databases">
        <title>Draft genome of the parsitic nematode Ancylostoma duodenale.</title>
        <authorList>
            <person name="Mitreva M."/>
        </authorList>
    </citation>
    <scope>NUCLEOTIDE SEQUENCE [LARGE SCALE GENOMIC DNA]</scope>
    <source>
        <strain evidence="7 8">Zhejiang</strain>
    </source>
</reference>
<feature type="non-terminal residue" evidence="7">
    <location>
        <position position="240"/>
    </location>
</feature>
<dbReference type="GO" id="GO:0006357">
    <property type="term" value="P:regulation of transcription by RNA polymerase II"/>
    <property type="evidence" value="ECO:0007669"/>
    <property type="project" value="TreeGrafter"/>
</dbReference>
<dbReference type="Gene3D" id="1.10.10.60">
    <property type="entry name" value="Homeodomain-like"/>
    <property type="match status" value="1"/>
</dbReference>
<dbReference type="SMART" id="SM00717">
    <property type="entry name" value="SANT"/>
    <property type="match status" value="1"/>
</dbReference>
<evidence type="ECO:0000256" key="4">
    <source>
        <dbReference type="ARBA" id="ARBA00022833"/>
    </source>
</evidence>
<evidence type="ECO:0000259" key="6">
    <source>
        <dbReference type="PROSITE" id="PS51293"/>
    </source>
</evidence>
<proteinExistence type="predicted"/>
<dbReference type="PROSITE" id="PS50090">
    <property type="entry name" value="MYB_LIKE"/>
    <property type="match status" value="1"/>
</dbReference>
<accession>A0A0C2BF29</accession>
<sequence>MASSSGGTEDVVICINCRQSIQYKLHVKCCECPAIICIDCFSYGCEAGSHVRGHNYEICDPLGGRTFDAKGSWGAIEEKKLLAAAYRYKLGNWGEVTKLMETNRPISEVQEYYDRFFIRGPIGQLALKKLNWEETKKAMIADGNLVQQVLSDRINYMLMAIDAYQESTMKVNPEDPNLTYIIDDLVYKYMIRLQSDADEVGFLKRPVLSSEQSAVLDEVSGLALSDDSCDPSDVDEPDKK</sequence>
<evidence type="ECO:0000313" key="8">
    <source>
        <dbReference type="Proteomes" id="UP000054047"/>
    </source>
</evidence>
<dbReference type="InterPro" id="IPR009057">
    <property type="entry name" value="Homeodomain-like_sf"/>
</dbReference>
<dbReference type="EMBL" id="KN795853">
    <property type="protein sequence ID" value="KIH42333.1"/>
    <property type="molecule type" value="Genomic_DNA"/>
</dbReference>
<dbReference type="GO" id="GO:0005634">
    <property type="term" value="C:nucleus"/>
    <property type="evidence" value="ECO:0007669"/>
    <property type="project" value="UniProtKB-SubCell"/>
</dbReference>
<keyword evidence="2" id="KW-0479">Metal-binding</keyword>
<organism evidence="7 8">
    <name type="scientific">Ancylostoma duodenale</name>
    <dbReference type="NCBI Taxonomy" id="51022"/>
    <lineage>
        <taxon>Eukaryota</taxon>
        <taxon>Metazoa</taxon>
        <taxon>Ecdysozoa</taxon>
        <taxon>Nematoda</taxon>
        <taxon>Chromadorea</taxon>
        <taxon>Rhabditida</taxon>
        <taxon>Rhabditina</taxon>
        <taxon>Rhabditomorpha</taxon>
        <taxon>Strongyloidea</taxon>
        <taxon>Ancylostomatidae</taxon>
        <taxon>Ancylostomatinae</taxon>
        <taxon>Ancylostoma</taxon>
    </lineage>
</organism>
<dbReference type="InterPro" id="IPR000433">
    <property type="entry name" value="Znf_ZZ"/>
</dbReference>
<dbReference type="InterPro" id="IPR017884">
    <property type="entry name" value="SANT_dom"/>
</dbReference>
<evidence type="ECO:0000256" key="3">
    <source>
        <dbReference type="ARBA" id="ARBA00022771"/>
    </source>
</evidence>
<keyword evidence="8" id="KW-1185">Reference proteome</keyword>
<dbReference type="SUPFAM" id="SSF46689">
    <property type="entry name" value="Homeodomain-like"/>
    <property type="match status" value="1"/>
</dbReference>
<dbReference type="OrthoDB" id="270417at2759"/>
<keyword evidence="7" id="KW-0238">DNA-binding</keyword>
<feature type="domain" description="Myb-like" evidence="5">
    <location>
        <begin position="65"/>
        <end position="117"/>
    </location>
</feature>
<feature type="domain" description="SANT" evidence="6">
    <location>
        <begin position="68"/>
        <end position="121"/>
    </location>
</feature>
<evidence type="ECO:0000256" key="1">
    <source>
        <dbReference type="ARBA" id="ARBA00004123"/>
    </source>
</evidence>